<evidence type="ECO:0000259" key="2">
    <source>
        <dbReference type="Pfam" id="PF03184"/>
    </source>
</evidence>
<sequence>MNYGLSKKGVRELAYKFAVANGKEYPPKWNEEKIAGKEWMRWFMRRHASDLSIRKPEATSLSRSTSFNKANVDAFFKNLESVHSRYGPIPAQRVWNVDETGLSTVQTPAKIVAPKGVKQIGSCTSGERGNLITMIAAVNAIGNHIPPTLIFPRVFFKERMLFGAPPGTIGAAVSSGWSNDEMFLKFMEHLIKFVKCSKDERVLLILDNHETRLSVEAVERASAAGVVMVTFPPHTSNKLQPLLTVYGPLKGYYNQGVDAWMINNPGRTFDLYCVAEVLGTAFPRAFSTTNIVSGFRKSGLFPLDRGVFCEDDFLGAYVTDREIDLQAATPSSSGLNLQPQNSGTSISETPEASQNSKRL</sequence>
<name>A0ABQ8TTL8_PERAM</name>
<evidence type="ECO:0000313" key="3">
    <source>
        <dbReference type="EMBL" id="KAJ4450040.1"/>
    </source>
</evidence>
<dbReference type="PANTHER" id="PTHR19303">
    <property type="entry name" value="TRANSPOSON"/>
    <property type="match status" value="1"/>
</dbReference>
<dbReference type="InterPro" id="IPR004875">
    <property type="entry name" value="DDE_SF_endonuclease_dom"/>
</dbReference>
<dbReference type="Pfam" id="PF03184">
    <property type="entry name" value="DDE_1"/>
    <property type="match status" value="1"/>
</dbReference>
<evidence type="ECO:0000256" key="1">
    <source>
        <dbReference type="SAM" id="MobiDB-lite"/>
    </source>
</evidence>
<gene>
    <name evidence="3" type="ORF">ANN_01447</name>
</gene>
<evidence type="ECO:0000313" key="4">
    <source>
        <dbReference type="Proteomes" id="UP001148838"/>
    </source>
</evidence>
<dbReference type="Proteomes" id="UP001148838">
    <property type="component" value="Unassembled WGS sequence"/>
</dbReference>
<accession>A0ABQ8TTL8</accession>
<organism evidence="3 4">
    <name type="scientific">Periplaneta americana</name>
    <name type="common">American cockroach</name>
    <name type="synonym">Blatta americana</name>
    <dbReference type="NCBI Taxonomy" id="6978"/>
    <lineage>
        <taxon>Eukaryota</taxon>
        <taxon>Metazoa</taxon>
        <taxon>Ecdysozoa</taxon>
        <taxon>Arthropoda</taxon>
        <taxon>Hexapoda</taxon>
        <taxon>Insecta</taxon>
        <taxon>Pterygota</taxon>
        <taxon>Neoptera</taxon>
        <taxon>Polyneoptera</taxon>
        <taxon>Dictyoptera</taxon>
        <taxon>Blattodea</taxon>
        <taxon>Blattoidea</taxon>
        <taxon>Blattidae</taxon>
        <taxon>Blattinae</taxon>
        <taxon>Periplaneta</taxon>
    </lineage>
</organism>
<proteinExistence type="predicted"/>
<feature type="domain" description="DDE-1" evidence="2">
    <location>
        <begin position="134"/>
        <end position="265"/>
    </location>
</feature>
<reference evidence="3 4" key="1">
    <citation type="journal article" date="2022" name="Allergy">
        <title>Genome assembly and annotation of Periplaneta americana reveal a comprehensive cockroach allergen profile.</title>
        <authorList>
            <person name="Wang L."/>
            <person name="Xiong Q."/>
            <person name="Saelim N."/>
            <person name="Wang L."/>
            <person name="Nong W."/>
            <person name="Wan A.T."/>
            <person name="Shi M."/>
            <person name="Liu X."/>
            <person name="Cao Q."/>
            <person name="Hui J.H.L."/>
            <person name="Sookrung N."/>
            <person name="Leung T.F."/>
            <person name="Tungtrongchitr A."/>
            <person name="Tsui S.K.W."/>
        </authorList>
    </citation>
    <scope>NUCLEOTIDE SEQUENCE [LARGE SCALE GENOMIC DNA]</scope>
    <source>
        <strain evidence="3">PWHHKU_190912</strain>
    </source>
</reference>
<dbReference type="EMBL" id="JAJSOF020000003">
    <property type="protein sequence ID" value="KAJ4450040.1"/>
    <property type="molecule type" value="Genomic_DNA"/>
</dbReference>
<keyword evidence="4" id="KW-1185">Reference proteome</keyword>
<protein>
    <recommendedName>
        <fullName evidence="2">DDE-1 domain-containing protein</fullName>
    </recommendedName>
</protein>
<dbReference type="InterPro" id="IPR050863">
    <property type="entry name" value="CenT-Element_Derived"/>
</dbReference>
<feature type="region of interest" description="Disordered" evidence="1">
    <location>
        <begin position="329"/>
        <end position="359"/>
    </location>
</feature>
<comment type="caution">
    <text evidence="3">The sequence shown here is derived from an EMBL/GenBank/DDBJ whole genome shotgun (WGS) entry which is preliminary data.</text>
</comment>
<dbReference type="PANTHER" id="PTHR19303:SF74">
    <property type="entry name" value="POGO TRANSPOSABLE ELEMENT WITH KRAB DOMAIN"/>
    <property type="match status" value="1"/>
</dbReference>